<dbReference type="Proteomes" id="UP000198651">
    <property type="component" value="Chromosome I"/>
</dbReference>
<accession>A0A0S4M9G7</accession>
<dbReference type="AlphaFoldDB" id="A0A0S4M9G7"/>
<protein>
    <submittedName>
        <fullName evidence="1">Uncharacterized protein</fullName>
    </submittedName>
</protein>
<proteinExistence type="predicted"/>
<dbReference type="EMBL" id="LN906597">
    <property type="protein sequence ID" value="CUT18100.1"/>
    <property type="molecule type" value="Genomic_DNA"/>
</dbReference>
<sequence>MIFSTECGFYDDFDDVGWVSPFGSNRNRSRYFTLRRRILYVTLGAFDFSEHEE</sequence>
<reference evidence="2" key="1">
    <citation type="submission" date="2015-11" db="EMBL/GenBank/DDBJ databases">
        <authorList>
            <person name="Seth-Smith H.M.B."/>
        </authorList>
    </citation>
    <scope>NUCLEOTIDE SEQUENCE [LARGE SCALE GENOMIC DNA]</scope>
    <source>
        <strain evidence="2">2013Ark11</strain>
    </source>
</reference>
<dbReference type="RefSeq" id="WP_157722305.1">
    <property type="nucleotide sequence ID" value="NZ_FLSL01000098.1"/>
</dbReference>
<organism evidence="1 2">
    <name type="scientific">Candidatus Ichthyocystis hellenicum</name>
    <dbReference type="NCBI Taxonomy" id="1561003"/>
    <lineage>
        <taxon>Bacteria</taxon>
        <taxon>Pseudomonadati</taxon>
        <taxon>Pseudomonadota</taxon>
        <taxon>Betaproteobacteria</taxon>
        <taxon>Burkholderiales</taxon>
        <taxon>Candidatus Ichthyocystis</taxon>
    </lineage>
</organism>
<keyword evidence="2" id="KW-1185">Reference proteome</keyword>
<evidence type="ECO:0000313" key="2">
    <source>
        <dbReference type="Proteomes" id="UP000198651"/>
    </source>
</evidence>
<gene>
    <name evidence="1" type="ORF">Ark11_1296</name>
</gene>
<evidence type="ECO:0000313" key="1">
    <source>
        <dbReference type="EMBL" id="CUT18100.1"/>
    </source>
</evidence>
<name>A0A0S4M9G7_9BURK</name>